<feature type="compositionally biased region" description="Low complexity" evidence="1">
    <location>
        <begin position="386"/>
        <end position="396"/>
    </location>
</feature>
<feature type="compositionally biased region" description="Acidic residues" evidence="1">
    <location>
        <begin position="906"/>
        <end position="921"/>
    </location>
</feature>
<feature type="domain" description="Ams2/SPT21 N-terminal" evidence="2">
    <location>
        <begin position="48"/>
        <end position="99"/>
    </location>
</feature>
<feature type="compositionally biased region" description="Polar residues" evidence="1">
    <location>
        <begin position="343"/>
        <end position="354"/>
    </location>
</feature>
<dbReference type="EMBL" id="JABCKV010000040">
    <property type="protein sequence ID" value="KAG5645420.1"/>
    <property type="molecule type" value="Genomic_DNA"/>
</dbReference>
<evidence type="ECO:0000313" key="3">
    <source>
        <dbReference type="EMBL" id="KAG5645420.1"/>
    </source>
</evidence>
<feature type="compositionally biased region" description="Basic and acidic residues" evidence="1">
    <location>
        <begin position="661"/>
        <end position="670"/>
    </location>
</feature>
<feature type="compositionally biased region" description="Polar residues" evidence="1">
    <location>
        <begin position="683"/>
        <end position="694"/>
    </location>
</feature>
<sequence length="1170" mass="126619">MESRKLSLRILYTINSSPQYILARSSTAVPIVLVPSVAATGTSHYEKSTTQATKVEPRPEFATVSLKTCLDAICRSSPELLQDLSRDFSVYVLDPLESNSAPAPVNISSHASSSDASNHSTSSSGQSRGVAVGLGLMSWALLADEKESAVVTGTLINLPTGHKALEVIFALRETAAMQEASLPATLKSWGLPPEPSSKATRVHASKSHRESKHPLKPSTSAASACHSTTSSTSSIAQTEFQRSGYHSTYYAKPCSSEQTSSTSTPSPSYLGQHPTSDVTTLATIASIQMRTQHKRARSNKPKKPPRSGPTLNHENSEADRLLLTEDVYVGPVRKKGRPLSAVASGSRSQSNMPTTMRAVDGSQASPSTVVDSPNADRFILPPPSSQQPSVKKSLLQDSAPNPFISSPLIRSPRDPDPPSLLDILACLSASAPGNDPTVQSTALLAALSAIDSTSQSGGSPVTSDKPPNPTLVNALRDLLSAYSGPQSSVSNIQLQPSRCHPLDDEIVLLDKENVNPTAFRRRSERDSKLGDENSAQPPVNGSATQGRSLTTRSNVITHTTTISPAPANSSPPRRKRTLSETMDERENGKGKAREREWLERRDAHRHGRSSPKKDSTHRYYPRLSSDSAQPLKRGTNSYYRTGTEPWTSPPKPRGENSYPVSKRENSKERTTPIGDYLGAPKVSASSPVRSNSAHVQARRKYVVPAWARTETSTQPRLSQEAQRSLELAEERKKEKDAVKRRGSTRTEREKKTKRVARSASPPRREPQNSQQSNAAILKASQRPPPVTVANDYPVFAITSAIQDRVAAFSSPLASMDKRSPRSSTSGHDIPPCTPPRKRYSSLFSPGDDGSLFTPMPRTPMPRCRDSEGRRSESAPVYRSQRKGSAGSVKRRPKTPSPKVAKSLAEDGNEASAEESEEDLEDLLNRELDTAFHGLDAPSSSQQTASSDVDMDKEPSTMEERPPELGSSQANEDSDTDVEPPKKQHWVGLPPSSPLPPTSPLLMPQEDEADAMSDDMELPVATSDYPTDSEVASLATNDNDLNCTDEELAEYLSNNDFAPMFPPAGGVYGSDTGQSDVDVFQQFTHHNSQSDDVNASVNAEVDFNAFQNGLADFDFTEFWETFKPLLDQEGGGAVQPTNLDPEGGSEGFEMTTLDHVKLAEDVQALFSGCLM</sequence>
<comment type="caution">
    <text evidence="3">The sequence shown here is derived from an EMBL/GenBank/DDBJ whole genome shotgun (WGS) entry which is preliminary data.</text>
</comment>
<feature type="compositionally biased region" description="Basic residues" evidence="1">
    <location>
        <begin position="200"/>
        <end position="215"/>
    </location>
</feature>
<feature type="compositionally biased region" description="Low complexity" evidence="1">
    <location>
        <begin position="218"/>
        <end position="236"/>
    </location>
</feature>
<dbReference type="PANTHER" id="PTHR39147">
    <property type="entry name" value="PROTEIN SPT21"/>
    <property type="match status" value="1"/>
</dbReference>
<feature type="region of interest" description="Disordered" evidence="1">
    <location>
        <begin position="336"/>
        <end position="415"/>
    </location>
</feature>
<dbReference type="Proteomes" id="UP000775547">
    <property type="component" value="Unassembled WGS sequence"/>
</dbReference>
<feature type="region of interest" description="Disordered" evidence="1">
    <location>
        <begin position="812"/>
        <end position="1003"/>
    </location>
</feature>
<feature type="compositionally biased region" description="Low complexity" evidence="1">
    <location>
        <begin position="253"/>
        <end position="268"/>
    </location>
</feature>
<feature type="compositionally biased region" description="Basic and acidic residues" evidence="1">
    <location>
        <begin position="949"/>
        <end position="962"/>
    </location>
</feature>
<feature type="region of interest" description="Disordered" evidence="1">
    <location>
        <begin position="289"/>
        <end position="319"/>
    </location>
</feature>
<proteinExistence type="predicted"/>
<feature type="compositionally biased region" description="Basic and acidic residues" evidence="1">
    <location>
        <begin position="862"/>
        <end position="872"/>
    </location>
</feature>
<feature type="compositionally biased region" description="Basic residues" evidence="1">
    <location>
        <begin position="291"/>
        <end position="305"/>
    </location>
</feature>
<evidence type="ECO:0000313" key="4">
    <source>
        <dbReference type="Proteomes" id="UP000775547"/>
    </source>
</evidence>
<dbReference type="InterPro" id="IPR057725">
    <property type="entry name" value="Ams2-SPT21_N"/>
</dbReference>
<dbReference type="OrthoDB" id="3199820at2759"/>
<feature type="compositionally biased region" description="Polar residues" evidence="1">
    <location>
        <begin position="709"/>
        <end position="722"/>
    </location>
</feature>
<protein>
    <recommendedName>
        <fullName evidence="2">Ams2/SPT21 N-terminal domain-containing protein</fullName>
    </recommendedName>
</protein>
<dbReference type="Pfam" id="PF25823">
    <property type="entry name" value="Ams2-SPT21_N"/>
    <property type="match status" value="1"/>
</dbReference>
<feature type="region of interest" description="Disordered" evidence="1">
    <location>
        <begin position="517"/>
        <end position="789"/>
    </location>
</feature>
<feature type="compositionally biased region" description="Low complexity" evidence="1">
    <location>
        <begin position="108"/>
        <end position="124"/>
    </location>
</feature>
<feature type="compositionally biased region" description="Polar residues" evidence="1">
    <location>
        <begin position="533"/>
        <end position="562"/>
    </location>
</feature>
<dbReference type="PANTHER" id="PTHR39147:SF1">
    <property type="entry name" value="PROTEIN SPT21"/>
    <property type="match status" value="1"/>
</dbReference>
<accession>A0A9P7KE13</accession>
<dbReference type="AlphaFoldDB" id="A0A9P7KE13"/>
<gene>
    <name evidence="3" type="ORF">DXG03_006244</name>
</gene>
<feature type="compositionally biased region" description="Polar residues" evidence="1">
    <location>
        <begin position="624"/>
        <end position="646"/>
    </location>
</feature>
<feature type="compositionally biased region" description="Basic and acidic residues" evidence="1">
    <location>
        <begin position="726"/>
        <end position="750"/>
    </location>
</feature>
<dbReference type="InterPro" id="IPR042403">
    <property type="entry name" value="Spt21/Ams2"/>
</dbReference>
<keyword evidence="4" id="KW-1185">Reference proteome</keyword>
<organism evidence="3 4">
    <name type="scientific">Asterophora parasitica</name>
    <dbReference type="NCBI Taxonomy" id="117018"/>
    <lineage>
        <taxon>Eukaryota</taxon>
        <taxon>Fungi</taxon>
        <taxon>Dikarya</taxon>
        <taxon>Basidiomycota</taxon>
        <taxon>Agaricomycotina</taxon>
        <taxon>Agaricomycetes</taxon>
        <taxon>Agaricomycetidae</taxon>
        <taxon>Agaricales</taxon>
        <taxon>Tricholomatineae</taxon>
        <taxon>Lyophyllaceae</taxon>
        <taxon>Asterophora</taxon>
    </lineage>
</organism>
<reference evidence="3" key="1">
    <citation type="submission" date="2020-07" db="EMBL/GenBank/DDBJ databases">
        <authorList>
            <person name="Nieuwenhuis M."/>
            <person name="Van De Peppel L.J.J."/>
        </authorList>
    </citation>
    <scope>NUCLEOTIDE SEQUENCE</scope>
    <source>
        <strain evidence="3">AP01</strain>
        <tissue evidence="3">Mycelium</tissue>
    </source>
</reference>
<name>A0A9P7KE13_9AGAR</name>
<feature type="compositionally biased region" description="Polar residues" evidence="1">
    <location>
        <begin position="937"/>
        <end position="946"/>
    </location>
</feature>
<reference evidence="3" key="2">
    <citation type="submission" date="2021-10" db="EMBL/GenBank/DDBJ databases">
        <title>Phylogenomics reveals ancestral predisposition of the termite-cultivated fungus Termitomyces towards a domesticated lifestyle.</title>
        <authorList>
            <person name="Auxier B."/>
            <person name="Grum-Grzhimaylo A."/>
            <person name="Cardenas M.E."/>
            <person name="Lodge J.D."/>
            <person name="Laessoe T."/>
            <person name="Pedersen O."/>
            <person name="Smith M.E."/>
            <person name="Kuyper T.W."/>
            <person name="Franco-Molano E.A."/>
            <person name="Baroni T.J."/>
            <person name="Aanen D.K."/>
        </authorList>
    </citation>
    <scope>NUCLEOTIDE SEQUENCE</scope>
    <source>
        <strain evidence="3">AP01</strain>
        <tissue evidence="3">Mycelium</tissue>
    </source>
</reference>
<evidence type="ECO:0000259" key="2">
    <source>
        <dbReference type="Pfam" id="PF25823"/>
    </source>
</evidence>
<feature type="region of interest" description="Disordered" evidence="1">
    <location>
        <begin position="253"/>
        <end position="275"/>
    </location>
</feature>
<feature type="region of interest" description="Disordered" evidence="1">
    <location>
        <begin position="103"/>
        <end position="127"/>
    </location>
</feature>
<evidence type="ECO:0000256" key="1">
    <source>
        <dbReference type="SAM" id="MobiDB-lite"/>
    </source>
</evidence>
<feature type="compositionally biased region" description="Polar residues" evidence="1">
    <location>
        <begin position="362"/>
        <end position="371"/>
    </location>
</feature>
<feature type="compositionally biased region" description="Basic and acidic residues" evidence="1">
    <location>
        <begin position="521"/>
        <end position="531"/>
    </location>
</feature>
<feature type="region of interest" description="Disordered" evidence="1">
    <location>
        <begin position="186"/>
        <end position="238"/>
    </location>
</feature>
<feature type="compositionally biased region" description="Basic and acidic residues" evidence="1">
    <location>
        <begin position="582"/>
        <end position="602"/>
    </location>
</feature>